<dbReference type="PIRSF" id="PIRSF006603">
    <property type="entry name" value="DinF"/>
    <property type="match status" value="1"/>
</dbReference>
<name>A0AA43XMI3_9CLOT</name>
<evidence type="ECO:0000256" key="1">
    <source>
        <dbReference type="ARBA" id="ARBA00004651"/>
    </source>
</evidence>
<comment type="similarity">
    <text evidence="2">Belongs to the multi antimicrobial extrusion (MATE) (TC 2.A.66.1) family. MepA subfamily.</text>
</comment>
<dbReference type="InterPro" id="IPR045070">
    <property type="entry name" value="MATE_MepA-like"/>
</dbReference>
<feature type="transmembrane region" description="Helical" evidence="10">
    <location>
        <begin position="52"/>
        <end position="77"/>
    </location>
</feature>
<evidence type="ECO:0000256" key="2">
    <source>
        <dbReference type="ARBA" id="ARBA00008417"/>
    </source>
</evidence>
<feature type="transmembrane region" description="Helical" evidence="10">
    <location>
        <begin position="360"/>
        <end position="380"/>
    </location>
</feature>
<keyword evidence="12" id="KW-1185">Reference proteome</keyword>
<keyword evidence="7 10" id="KW-1133">Transmembrane helix</keyword>
<feature type="transmembrane region" description="Helical" evidence="10">
    <location>
        <begin position="419"/>
        <end position="440"/>
    </location>
</feature>
<gene>
    <name evidence="11" type="ORF">ISALK_13080</name>
</gene>
<feature type="transmembrane region" description="Helical" evidence="10">
    <location>
        <begin position="20"/>
        <end position="40"/>
    </location>
</feature>
<feature type="transmembrane region" description="Helical" evidence="10">
    <location>
        <begin position="282"/>
        <end position="306"/>
    </location>
</feature>
<comment type="subcellular location">
    <subcellularLocation>
        <location evidence="1">Cell membrane</location>
        <topology evidence="1">Multi-pass membrane protein</topology>
    </subcellularLocation>
</comment>
<keyword evidence="5" id="KW-1003">Cell membrane</keyword>
<evidence type="ECO:0000256" key="3">
    <source>
        <dbReference type="ARBA" id="ARBA00022106"/>
    </source>
</evidence>
<evidence type="ECO:0000256" key="4">
    <source>
        <dbReference type="ARBA" id="ARBA00022448"/>
    </source>
</evidence>
<keyword evidence="4" id="KW-0813">Transport</keyword>
<proteinExistence type="inferred from homology"/>
<dbReference type="InterPro" id="IPR051327">
    <property type="entry name" value="MATE_MepA_subfamily"/>
</dbReference>
<accession>A0AA43XMI3</accession>
<dbReference type="InterPro" id="IPR002528">
    <property type="entry name" value="MATE_fam"/>
</dbReference>
<dbReference type="PANTHER" id="PTHR43823:SF3">
    <property type="entry name" value="MULTIDRUG EXPORT PROTEIN MEPA"/>
    <property type="match status" value="1"/>
</dbReference>
<dbReference type="Proteomes" id="UP000449710">
    <property type="component" value="Unassembled WGS sequence"/>
</dbReference>
<evidence type="ECO:0000256" key="5">
    <source>
        <dbReference type="ARBA" id="ARBA00022475"/>
    </source>
</evidence>
<dbReference type="NCBIfam" id="TIGR00797">
    <property type="entry name" value="matE"/>
    <property type="match status" value="1"/>
</dbReference>
<feature type="transmembrane region" description="Helical" evidence="10">
    <location>
        <begin position="168"/>
        <end position="191"/>
    </location>
</feature>
<evidence type="ECO:0000256" key="9">
    <source>
        <dbReference type="ARBA" id="ARBA00023251"/>
    </source>
</evidence>
<dbReference type="AlphaFoldDB" id="A0AA43XMI3"/>
<dbReference type="GO" id="GO:0046677">
    <property type="term" value="P:response to antibiotic"/>
    <property type="evidence" value="ECO:0007669"/>
    <property type="project" value="UniProtKB-KW"/>
</dbReference>
<dbReference type="Pfam" id="PF01554">
    <property type="entry name" value="MatE"/>
    <property type="match status" value="2"/>
</dbReference>
<dbReference type="GO" id="GO:0042910">
    <property type="term" value="F:xenobiotic transmembrane transporter activity"/>
    <property type="evidence" value="ECO:0007669"/>
    <property type="project" value="InterPro"/>
</dbReference>
<comment type="caution">
    <text evidence="11">The sequence shown here is derived from an EMBL/GenBank/DDBJ whole genome shotgun (WGS) entry which is preliminary data.</text>
</comment>
<evidence type="ECO:0000256" key="7">
    <source>
        <dbReference type="ARBA" id="ARBA00022989"/>
    </source>
</evidence>
<keyword evidence="9" id="KW-0046">Antibiotic resistance</keyword>
<evidence type="ECO:0000313" key="12">
    <source>
        <dbReference type="Proteomes" id="UP000449710"/>
    </source>
</evidence>
<evidence type="ECO:0000256" key="10">
    <source>
        <dbReference type="SAM" id="Phobius"/>
    </source>
</evidence>
<protein>
    <recommendedName>
        <fullName evidence="3">Multidrug export protein MepA</fullName>
    </recommendedName>
</protein>
<reference evidence="11 12" key="1">
    <citation type="submission" date="2019-04" db="EMBL/GenBank/DDBJ databases">
        <title>Isachenkonia alkalipeptolytica gen. nov. sp. nov. a new anaerobic, alkiliphilic organothrophic bacterium capable to reduce synthesized ferrihydrite isolated from a soda lake.</title>
        <authorList>
            <person name="Toshchakov S.V."/>
            <person name="Zavarzina D.G."/>
            <person name="Zhilina T.N."/>
            <person name="Kostrikina N.A."/>
            <person name="Kublanov I.V."/>
        </authorList>
    </citation>
    <scope>NUCLEOTIDE SEQUENCE [LARGE SCALE GENOMIC DNA]</scope>
    <source>
        <strain evidence="11 12">Z-1701</strain>
    </source>
</reference>
<dbReference type="CDD" id="cd13143">
    <property type="entry name" value="MATE_MepA_like"/>
    <property type="match status" value="1"/>
</dbReference>
<dbReference type="InterPro" id="IPR048279">
    <property type="entry name" value="MdtK-like"/>
</dbReference>
<dbReference type="RefSeq" id="WP_160723090.1">
    <property type="nucleotide sequence ID" value="NZ_SUMG01000024.1"/>
</dbReference>
<feature type="transmembrane region" description="Helical" evidence="10">
    <location>
        <begin position="98"/>
        <end position="119"/>
    </location>
</feature>
<keyword evidence="8 10" id="KW-0472">Membrane</keyword>
<feature type="transmembrane region" description="Helical" evidence="10">
    <location>
        <begin position="327"/>
        <end position="348"/>
    </location>
</feature>
<evidence type="ECO:0000256" key="8">
    <source>
        <dbReference type="ARBA" id="ARBA00023136"/>
    </source>
</evidence>
<organism evidence="11 12">
    <name type="scientific">Isachenkonia alkalipeptolytica</name>
    <dbReference type="NCBI Taxonomy" id="2565777"/>
    <lineage>
        <taxon>Bacteria</taxon>
        <taxon>Bacillati</taxon>
        <taxon>Bacillota</taxon>
        <taxon>Clostridia</taxon>
        <taxon>Eubacteriales</taxon>
        <taxon>Clostridiaceae</taxon>
        <taxon>Isachenkonia</taxon>
    </lineage>
</organism>
<feature type="transmembrane region" description="Helical" evidence="10">
    <location>
        <begin position="392"/>
        <end position="413"/>
    </location>
</feature>
<dbReference type="PANTHER" id="PTHR43823">
    <property type="entry name" value="SPORULATION PROTEIN YKVU"/>
    <property type="match status" value="1"/>
</dbReference>
<feature type="transmembrane region" description="Helical" evidence="10">
    <location>
        <begin position="237"/>
        <end position="262"/>
    </location>
</feature>
<evidence type="ECO:0000313" key="11">
    <source>
        <dbReference type="EMBL" id="NBG89425.1"/>
    </source>
</evidence>
<dbReference type="GO" id="GO:0015297">
    <property type="term" value="F:antiporter activity"/>
    <property type="evidence" value="ECO:0007669"/>
    <property type="project" value="InterPro"/>
</dbReference>
<dbReference type="EMBL" id="SUMG01000024">
    <property type="protein sequence ID" value="NBG89425.1"/>
    <property type="molecule type" value="Genomic_DNA"/>
</dbReference>
<feature type="transmembrane region" description="Helical" evidence="10">
    <location>
        <begin position="139"/>
        <end position="156"/>
    </location>
</feature>
<feature type="transmembrane region" description="Helical" evidence="10">
    <location>
        <begin position="197"/>
        <end position="217"/>
    </location>
</feature>
<keyword evidence="6 10" id="KW-0812">Transmembrane</keyword>
<dbReference type="GO" id="GO:0005886">
    <property type="term" value="C:plasma membrane"/>
    <property type="evidence" value="ECO:0007669"/>
    <property type="project" value="UniProtKB-SubCell"/>
</dbReference>
<sequence length="473" mass="50996">MSRIDKRKELLNSPNVKKTLITLAIPSIIGMVVNGIYNVVDTIFVGRIGTSAIGAVSVAFPFFMLISALGIAVGMGAASYISRSLGRGEHQEAERTGATAVLMVLLLGSLLAFFGNLFLEPILRLFGATDSIMPYAVDYARVLVLGSPIVMMKMTLNNTMRAEGSAKASMVALILGAGLNIILDPILIFGFNMGIQGAAVATIFSQAMAVVFQVWYYKSGRSYLKLNFRQFKLKKVIVVQIILIGLPIFLTHGLNSVAMALVNNAASPYGDAAVAAMGIVKRVISLALFAIFGFSQGFQPVAGYNYGAGRYDRLWESIKFSLKVSTGFTVAASAAFIIFSTTIISWFSNDPEVLNIGGRALRAYSIPFPLLGFQLIYFSLFQSMGKALPAGILSISRQGLLLIPAVLILPNFLGLQGVILAQPVADGLTIIMTLALAGMINKEIKRELPLQKSAENHIKHSLKTQETLVQEKR</sequence>
<evidence type="ECO:0000256" key="6">
    <source>
        <dbReference type="ARBA" id="ARBA00022692"/>
    </source>
</evidence>